<dbReference type="InterPro" id="IPR009061">
    <property type="entry name" value="DNA-bd_dom_put_sf"/>
</dbReference>
<gene>
    <name evidence="6" type="ORF">SAMN02745728_02035</name>
</gene>
<evidence type="ECO:0000256" key="2">
    <source>
        <dbReference type="ARBA" id="ARBA00023015"/>
    </source>
</evidence>
<keyword evidence="2" id="KW-0805">Transcription regulation</keyword>
<reference evidence="6 7" key="1">
    <citation type="submission" date="2016-12" db="EMBL/GenBank/DDBJ databases">
        <authorList>
            <person name="Song W.-J."/>
            <person name="Kurnit D.M."/>
        </authorList>
    </citation>
    <scope>NUCLEOTIDE SEQUENCE [LARGE SCALE GENOMIC DNA]</scope>
    <source>
        <strain evidence="6 7">DSM 11393</strain>
    </source>
</reference>
<dbReference type="PROSITE" id="PS00552">
    <property type="entry name" value="HTH_MERR_1"/>
    <property type="match status" value="1"/>
</dbReference>
<dbReference type="Proteomes" id="UP000186469">
    <property type="component" value="Unassembled WGS sequence"/>
</dbReference>
<dbReference type="SMART" id="SM00422">
    <property type="entry name" value="HTH_MERR"/>
    <property type="match status" value="1"/>
</dbReference>
<protein>
    <submittedName>
        <fullName evidence="6">MerR HTH family regulatory protein</fullName>
    </submittedName>
</protein>
<proteinExistence type="predicted"/>
<feature type="domain" description="HTH merR-type" evidence="5">
    <location>
        <begin position="2"/>
        <end position="69"/>
    </location>
</feature>
<dbReference type="GO" id="GO:0003677">
    <property type="term" value="F:DNA binding"/>
    <property type="evidence" value="ECO:0007669"/>
    <property type="project" value="UniProtKB-KW"/>
</dbReference>
<dbReference type="Gene3D" id="1.10.1660.10">
    <property type="match status" value="1"/>
</dbReference>
<dbReference type="RefSeq" id="WP_072697710.1">
    <property type="nucleotide sequence ID" value="NZ_FRDI01000012.1"/>
</dbReference>
<evidence type="ECO:0000256" key="3">
    <source>
        <dbReference type="ARBA" id="ARBA00023125"/>
    </source>
</evidence>
<dbReference type="PROSITE" id="PS50937">
    <property type="entry name" value="HTH_MERR_2"/>
    <property type="match status" value="1"/>
</dbReference>
<keyword evidence="3" id="KW-0238">DNA-binding</keyword>
<evidence type="ECO:0000313" key="7">
    <source>
        <dbReference type="Proteomes" id="UP000186469"/>
    </source>
</evidence>
<dbReference type="PRINTS" id="PR00040">
    <property type="entry name" value="HTHMERR"/>
</dbReference>
<dbReference type="GO" id="GO:0003700">
    <property type="term" value="F:DNA-binding transcription factor activity"/>
    <property type="evidence" value="ECO:0007669"/>
    <property type="project" value="InterPro"/>
</dbReference>
<evidence type="ECO:0000313" key="6">
    <source>
        <dbReference type="EMBL" id="SHN70375.1"/>
    </source>
</evidence>
<dbReference type="SUPFAM" id="SSF46955">
    <property type="entry name" value="Putative DNA-binding domain"/>
    <property type="match status" value="1"/>
</dbReference>
<evidence type="ECO:0000259" key="5">
    <source>
        <dbReference type="PROSITE" id="PS50937"/>
    </source>
</evidence>
<keyword evidence="7" id="KW-1185">Reference proteome</keyword>
<dbReference type="OrthoDB" id="9792348at2"/>
<dbReference type="Pfam" id="PF13411">
    <property type="entry name" value="MerR_1"/>
    <property type="match status" value="1"/>
</dbReference>
<keyword evidence="4" id="KW-0804">Transcription</keyword>
<evidence type="ECO:0000256" key="1">
    <source>
        <dbReference type="ARBA" id="ARBA00022491"/>
    </source>
</evidence>
<dbReference type="STRING" id="1121455.SAMN02745728_02035"/>
<accession>A0A1M7TI30</accession>
<dbReference type="InterPro" id="IPR000551">
    <property type="entry name" value="MerR-type_HTH_dom"/>
</dbReference>
<evidence type="ECO:0000256" key="4">
    <source>
        <dbReference type="ARBA" id="ARBA00023163"/>
    </source>
</evidence>
<name>A0A1M7TI30_9BACT</name>
<sequence length="69" mass="8209">MKYFIGEFATLVSLSAHTLRYYEKEQLLIVERDTGGRRYYTEKDVTWILFIKKLKETGMSIKEIKKGQD</sequence>
<dbReference type="PANTHER" id="PTHR30204">
    <property type="entry name" value="REDOX-CYCLING DRUG-SENSING TRANSCRIPTIONAL ACTIVATOR SOXR"/>
    <property type="match status" value="1"/>
</dbReference>
<dbReference type="PANTHER" id="PTHR30204:SF69">
    <property type="entry name" value="MERR-FAMILY TRANSCRIPTIONAL REGULATOR"/>
    <property type="match status" value="1"/>
</dbReference>
<dbReference type="EMBL" id="FRDI01000012">
    <property type="protein sequence ID" value="SHN70375.1"/>
    <property type="molecule type" value="Genomic_DNA"/>
</dbReference>
<organism evidence="6 7">
    <name type="scientific">Desulfovibrio litoralis DSM 11393</name>
    <dbReference type="NCBI Taxonomy" id="1121455"/>
    <lineage>
        <taxon>Bacteria</taxon>
        <taxon>Pseudomonadati</taxon>
        <taxon>Thermodesulfobacteriota</taxon>
        <taxon>Desulfovibrionia</taxon>
        <taxon>Desulfovibrionales</taxon>
        <taxon>Desulfovibrionaceae</taxon>
        <taxon>Desulfovibrio</taxon>
    </lineage>
</organism>
<keyword evidence="1" id="KW-0678">Repressor</keyword>
<dbReference type="AlphaFoldDB" id="A0A1M7TI30"/>
<dbReference type="InterPro" id="IPR047057">
    <property type="entry name" value="MerR_fam"/>
</dbReference>